<sequence>MSELPIETSQQGVELDALRLLLRRLRVTPEQLLAQTTQPVTMPTFDEYIKKVSAAVPEGSRRLYSTYWRKISEQWGHRRLDEPTPSEIRQLAEHVKRNVVRRRNARGGRSAAEHLISAIRCLYQYAVADQLIAQADNPAARVAKPRRLDSTRRALPDNRLAEIIYVAGTTGDDPDLDTLILRLHIETACRRGGALALTRADLDVEQCLIQLHEKGETVRWQPVTPTLMQALLDHFDERGGEEPTDQILRYRNGKPITYRRYDYLWQRLGKHLSWVAAQQISIHWIRHTTLTWVERHCGYAVARGFAGHNSGRTIGVTATYVRADLQEIAQALAELTGEPHPLAASTVAPPQPPA</sequence>
<dbReference type="PROSITE" id="PS51898">
    <property type="entry name" value="TYR_RECOMBINASE"/>
    <property type="match status" value="1"/>
</dbReference>
<reference evidence="5 6" key="1">
    <citation type="submission" date="2021-03" db="EMBL/GenBank/DDBJ databases">
        <title>Whole genome shotgun sequence of Actinoplanes toevensis NBRC 105298.</title>
        <authorList>
            <person name="Komaki H."/>
            <person name="Tamura T."/>
        </authorList>
    </citation>
    <scope>NUCLEOTIDE SEQUENCE [LARGE SCALE GENOMIC DNA]</scope>
    <source>
        <strain evidence="5 6">NBRC 105298</strain>
    </source>
</reference>
<dbReference type="PANTHER" id="PTHR30349">
    <property type="entry name" value="PHAGE INTEGRASE-RELATED"/>
    <property type="match status" value="1"/>
</dbReference>
<dbReference type="GO" id="GO:0015074">
    <property type="term" value="P:DNA integration"/>
    <property type="evidence" value="ECO:0007669"/>
    <property type="project" value="InterPro"/>
</dbReference>
<dbReference type="Gene3D" id="1.10.150.130">
    <property type="match status" value="1"/>
</dbReference>
<evidence type="ECO:0000313" key="5">
    <source>
        <dbReference type="EMBL" id="GIM93193.1"/>
    </source>
</evidence>
<dbReference type="EMBL" id="BOQN01000064">
    <property type="protein sequence ID" value="GIM93193.1"/>
    <property type="molecule type" value="Genomic_DNA"/>
</dbReference>
<evidence type="ECO:0000256" key="3">
    <source>
        <dbReference type="ARBA" id="ARBA00023172"/>
    </source>
</evidence>
<proteinExistence type="inferred from homology"/>
<keyword evidence="3" id="KW-0233">DNA recombination</keyword>
<dbReference type="InterPro" id="IPR050090">
    <property type="entry name" value="Tyrosine_recombinase_XerCD"/>
</dbReference>
<comment type="caution">
    <text evidence="5">The sequence shown here is derived from an EMBL/GenBank/DDBJ whole genome shotgun (WGS) entry which is preliminary data.</text>
</comment>
<name>A0A919TD20_9ACTN</name>
<gene>
    <name evidence="5" type="ORF">Ato02nite_049860</name>
</gene>
<protein>
    <recommendedName>
        <fullName evidence="4">Tyr recombinase domain-containing protein</fullName>
    </recommendedName>
</protein>
<evidence type="ECO:0000256" key="2">
    <source>
        <dbReference type="ARBA" id="ARBA00023125"/>
    </source>
</evidence>
<evidence type="ECO:0000256" key="1">
    <source>
        <dbReference type="ARBA" id="ARBA00008857"/>
    </source>
</evidence>
<dbReference type="InterPro" id="IPR011010">
    <property type="entry name" value="DNA_brk_join_enz"/>
</dbReference>
<dbReference type="AlphaFoldDB" id="A0A919TD20"/>
<dbReference type="Gene3D" id="1.10.443.10">
    <property type="entry name" value="Intergrase catalytic core"/>
    <property type="match status" value="1"/>
</dbReference>
<accession>A0A919TD20</accession>
<dbReference type="GO" id="GO:0006310">
    <property type="term" value="P:DNA recombination"/>
    <property type="evidence" value="ECO:0007669"/>
    <property type="project" value="UniProtKB-KW"/>
</dbReference>
<keyword evidence="6" id="KW-1185">Reference proteome</keyword>
<dbReference type="SUPFAM" id="SSF56349">
    <property type="entry name" value="DNA breaking-rejoining enzymes"/>
    <property type="match status" value="1"/>
</dbReference>
<organism evidence="5 6">
    <name type="scientific">Paractinoplanes toevensis</name>
    <dbReference type="NCBI Taxonomy" id="571911"/>
    <lineage>
        <taxon>Bacteria</taxon>
        <taxon>Bacillati</taxon>
        <taxon>Actinomycetota</taxon>
        <taxon>Actinomycetes</taxon>
        <taxon>Micromonosporales</taxon>
        <taxon>Micromonosporaceae</taxon>
        <taxon>Paractinoplanes</taxon>
    </lineage>
</organism>
<dbReference type="PANTHER" id="PTHR30349:SF41">
    <property type="entry name" value="INTEGRASE_RECOMBINASE PROTEIN MJ0367-RELATED"/>
    <property type="match status" value="1"/>
</dbReference>
<dbReference type="InterPro" id="IPR010998">
    <property type="entry name" value="Integrase_recombinase_N"/>
</dbReference>
<dbReference type="GO" id="GO:0003677">
    <property type="term" value="F:DNA binding"/>
    <property type="evidence" value="ECO:0007669"/>
    <property type="project" value="UniProtKB-KW"/>
</dbReference>
<dbReference type="InterPro" id="IPR002104">
    <property type="entry name" value="Integrase_catalytic"/>
</dbReference>
<dbReference type="Proteomes" id="UP000677082">
    <property type="component" value="Unassembled WGS sequence"/>
</dbReference>
<feature type="domain" description="Tyr recombinase" evidence="4">
    <location>
        <begin position="143"/>
        <end position="333"/>
    </location>
</feature>
<evidence type="ECO:0000259" key="4">
    <source>
        <dbReference type="PROSITE" id="PS51898"/>
    </source>
</evidence>
<keyword evidence="2" id="KW-0238">DNA-binding</keyword>
<dbReference type="CDD" id="cd00397">
    <property type="entry name" value="DNA_BRE_C"/>
    <property type="match status" value="1"/>
</dbReference>
<dbReference type="Pfam" id="PF00589">
    <property type="entry name" value="Phage_integrase"/>
    <property type="match status" value="1"/>
</dbReference>
<evidence type="ECO:0000313" key="6">
    <source>
        <dbReference type="Proteomes" id="UP000677082"/>
    </source>
</evidence>
<comment type="similarity">
    <text evidence="1">Belongs to the 'phage' integrase family.</text>
</comment>
<dbReference type="InterPro" id="IPR013762">
    <property type="entry name" value="Integrase-like_cat_sf"/>
</dbReference>
<dbReference type="RefSeq" id="WP_213009022.1">
    <property type="nucleotide sequence ID" value="NZ_BOQN01000064.1"/>
</dbReference>